<evidence type="ECO:0000259" key="5">
    <source>
        <dbReference type="PROSITE" id="PS52004"/>
    </source>
</evidence>
<evidence type="ECO:0000313" key="7">
    <source>
        <dbReference type="Proteomes" id="UP001595834"/>
    </source>
</evidence>
<dbReference type="PANTHER" id="PTHR43775">
    <property type="entry name" value="FATTY ACID SYNTHASE"/>
    <property type="match status" value="1"/>
</dbReference>
<evidence type="ECO:0000256" key="4">
    <source>
        <dbReference type="SAM" id="MobiDB-lite"/>
    </source>
</evidence>
<evidence type="ECO:0000313" key="6">
    <source>
        <dbReference type="EMBL" id="MFC4961650.1"/>
    </source>
</evidence>
<dbReference type="InterPro" id="IPR014031">
    <property type="entry name" value="Ketoacyl_synth_C"/>
</dbReference>
<dbReference type="Gene3D" id="3.40.47.10">
    <property type="match status" value="2"/>
</dbReference>
<keyword evidence="2" id="KW-0511">Multifunctional enzyme</keyword>
<feature type="region of interest" description="Disordered" evidence="4">
    <location>
        <begin position="443"/>
        <end position="466"/>
    </location>
</feature>
<feature type="domain" description="Ketosynthase family 3 (KS3)" evidence="5">
    <location>
        <begin position="16"/>
        <end position="441"/>
    </location>
</feature>
<dbReference type="Pfam" id="PF00109">
    <property type="entry name" value="ketoacyl-synt"/>
    <property type="match status" value="2"/>
</dbReference>
<dbReference type="InterPro" id="IPR020841">
    <property type="entry name" value="PKS_Beta-ketoAc_synthase_dom"/>
</dbReference>
<evidence type="ECO:0000256" key="3">
    <source>
        <dbReference type="RuleBase" id="RU003694"/>
    </source>
</evidence>
<protein>
    <submittedName>
        <fullName evidence="6">Polyketide synthase</fullName>
    </submittedName>
</protein>
<dbReference type="EMBL" id="JBHSIZ010000053">
    <property type="protein sequence ID" value="MFC4961650.1"/>
    <property type="molecule type" value="Genomic_DNA"/>
</dbReference>
<dbReference type="PANTHER" id="PTHR43775:SF51">
    <property type="entry name" value="INACTIVE PHENOLPHTHIOCEROL SYNTHESIS POLYKETIDE SYNTHASE TYPE I PKS1-RELATED"/>
    <property type="match status" value="1"/>
</dbReference>
<reference evidence="7" key="1">
    <citation type="journal article" date="2019" name="Int. J. Syst. Evol. Microbiol.">
        <title>The Global Catalogue of Microorganisms (GCM) 10K type strain sequencing project: providing services to taxonomists for standard genome sequencing and annotation.</title>
        <authorList>
            <consortium name="The Broad Institute Genomics Platform"/>
            <consortium name="The Broad Institute Genome Sequencing Center for Infectious Disease"/>
            <person name="Wu L."/>
            <person name="Ma J."/>
        </authorList>
    </citation>
    <scope>NUCLEOTIDE SEQUENCE [LARGE SCALE GENOMIC DNA]</scope>
    <source>
        <strain evidence="7">CCM 7224</strain>
    </source>
</reference>
<dbReference type="SMART" id="SM00825">
    <property type="entry name" value="PKS_KS"/>
    <property type="match status" value="1"/>
</dbReference>
<comment type="similarity">
    <text evidence="3">Belongs to the thiolase-like superfamily. Beta-ketoacyl-ACP synthases family.</text>
</comment>
<organism evidence="6 7">
    <name type="scientific">Streptomyces mauvecolor</name>
    <dbReference type="NCBI Taxonomy" id="58345"/>
    <lineage>
        <taxon>Bacteria</taxon>
        <taxon>Bacillati</taxon>
        <taxon>Actinomycetota</taxon>
        <taxon>Actinomycetes</taxon>
        <taxon>Kitasatosporales</taxon>
        <taxon>Streptomycetaceae</taxon>
        <taxon>Streptomyces</taxon>
    </lineage>
</organism>
<dbReference type="PROSITE" id="PS52004">
    <property type="entry name" value="KS3_2"/>
    <property type="match status" value="2"/>
</dbReference>
<evidence type="ECO:0000256" key="1">
    <source>
        <dbReference type="ARBA" id="ARBA00022679"/>
    </source>
</evidence>
<dbReference type="InterPro" id="IPR014030">
    <property type="entry name" value="Ketoacyl_synth_N"/>
</dbReference>
<keyword evidence="1 3" id="KW-0808">Transferase</keyword>
<comment type="caution">
    <text evidence="6">The sequence shown here is derived from an EMBL/GenBank/DDBJ whole genome shotgun (WGS) entry which is preliminary data.</text>
</comment>
<feature type="domain" description="Ketosynthase family 3 (KS3)" evidence="5">
    <location>
        <begin position="468"/>
        <end position="925"/>
    </location>
</feature>
<dbReference type="SUPFAM" id="SSF53901">
    <property type="entry name" value="Thiolase-like"/>
    <property type="match status" value="2"/>
</dbReference>
<dbReference type="CDD" id="cd00833">
    <property type="entry name" value="PKS"/>
    <property type="match status" value="2"/>
</dbReference>
<accession>A0ABV9V228</accession>
<dbReference type="InterPro" id="IPR016039">
    <property type="entry name" value="Thiolase-like"/>
</dbReference>
<dbReference type="InterPro" id="IPR050091">
    <property type="entry name" value="PKS_NRPS_Biosynth_Enz"/>
</dbReference>
<name>A0ABV9V228_9ACTN</name>
<feature type="region of interest" description="Disordered" evidence="4">
    <location>
        <begin position="388"/>
        <end position="421"/>
    </location>
</feature>
<proteinExistence type="inferred from homology"/>
<evidence type="ECO:0000256" key="2">
    <source>
        <dbReference type="ARBA" id="ARBA00023268"/>
    </source>
</evidence>
<dbReference type="RefSeq" id="WP_344379358.1">
    <property type="nucleotide sequence ID" value="NZ_BAAASQ010000027.1"/>
</dbReference>
<sequence length="931" mass="97120">MNSQPEQSRSAPRPADEPVAIVGIGALYPGAHSADAYWSLLNQPLNRASSPHDGSLDDLDIDVARFGIPPAQSGAMARMQILMLEAARRCLADAGHDARSLPDERTDVVVGTCFGLDRQYANALRIEGSRYARDLRRALEGRGESDAAGRAAAEFQEELRRGLGASPHDRVGEMASTIPARIAAAFKFRGRTLALESADATSFVGLAHAVTSLRAGTADAALVVAGHRRESPLLERMIEGWVTAGAEGQAGRLAEGVGALLLKPLSLAEQDGDRVYARILHCALRLDAQPGPFRRSSAAGLHRTTARAAYRGAAVTPESVQYVERVGAGSPEDAAAELAALAGEHGVQLLPGTAAVGSAQDRIGHTLANAGLAAVSKVALALHHRTVPPSAAPDRALPGPHAFRSPTTAEPWERPAPGLPRRAAVTGTSVTGAVCHLVMEEHTPTEPRPVAGARTRERRPGQSAHPAAEPIAIVGMGAKFAGSPDPEAFWQVVLSGQDRIAPVSERVLDRELYYAPGSLSLTHSYTELAAPIDVPEVPPPGLDIAPDRYRSLDAAQRTVLETAGQLLDRRDGGAPPLVGRGLVAVGSNLGLTRDRQAHTERSIGYLESVAGALPALAGLADDVRESLLKEVREEHHDGDGPPYPVLLDGRLASGGAALVAHEYGLDAVPVAVEAACASSLAALDVAVGALRSGDVDYALAGGVELACTARDMVLCSALGLLSRGRITPFDAAADGFTPGDGCALFMLKRYEDARRDGDTVLGTIRAIGASNDAKSLIAPDAEGQARAIQRAFAQVEFAPETVDYLEAHGTGTKVGDRAEIASVAEVYSGSRDAPLLIGSAKSHFGHTYAAAGAAGTLRALLALRAATVPPGANLSTLNPDLPIDAIPALVPTEAMAWPSVRGRPRRAAVSSFGTGGTNYHLLLEEHRDGPR</sequence>
<gene>
    <name evidence="6" type="ORF">ACFPFX_35750</name>
</gene>
<dbReference type="Proteomes" id="UP001595834">
    <property type="component" value="Unassembled WGS sequence"/>
</dbReference>
<keyword evidence="7" id="KW-1185">Reference proteome</keyword>
<dbReference type="Pfam" id="PF02801">
    <property type="entry name" value="Ketoacyl-synt_C"/>
    <property type="match status" value="2"/>
</dbReference>